<evidence type="ECO:0000256" key="1">
    <source>
        <dbReference type="ARBA" id="ARBA00009353"/>
    </source>
</evidence>
<dbReference type="PANTHER" id="PTHR11092">
    <property type="entry name" value="SUGAR NUCLEOTIDE EPIMERASE RELATED"/>
    <property type="match status" value="1"/>
</dbReference>
<dbReference type="PANTHER" id="PTHR11092:SF0">
    <property type="entry name" value="EPIMERASE FAMILY PROTEIN SDR39U1"/>
    <property type="match status" value="1"/>
</dbReference>
<dbReference type="InterPro" id="IPR001509">
    <property type="entry name" value="Epimerase_deHydtase"/>
</dbReference>
<dbReference type="Pfam" id="PF01370">
    <property type="entry name" value="Epimerase"/>
    <property type="match status" value="1"/>
</dbReference>
<dbReference type="InterPro" id="IPR010099">
    <property type="entry name" value="SDR39U1"/>
</dbReference>
<dbReference type="NCBIfam" id="TIGR01777">
    <property type="entry name" value="yfcH"/>
    <property type="match status" value="1"/>
</dbReference>
<evidence type="ECO:0000259" key="2">
    <source>
        <dbReference type="Pfam" id="PF01370"/>
    </source>
</evidence>
<protein>
    <submittedName>
        <fullName evidence="4">Epimerase family protein</fullName>
    </submittedName>
</protein>
<evidence type="ECO:0000259" key="3">
    <source>
        <dbReference type="Pfam" id="PF08338"/>
    </source>
</evidence>
<dbReference type="OrthoDB" id="9801773at2"/>
<accession>A0A518CV57</accession>
<dbReference type="InterPro" id="IPR036291">
    <property type="entry name" value="NAD(P)-bd_dom_sf"/>
</dbReference>
<dbReference type="AlphaFoldDB" id="A0A518CV57"/>
<organism evidence="4 5">
    <name type="scientific">Rohdeia mirabilis</name>
    <dbReference type="NCBI Taxonomy" id="2528008"/>
    <lineage>
        <taxon>Bacteria</taxon>
        <taxon>Pseudomonadati</taxon>
        <taxon>Planctomycetota</taxon>
        <taxon>Planctomycetia</taxon>
        <taxon>Planctomycetia incertae sedis</taxon>
        <taxon>Rohdeia</taxon>
    </lineage>
</organism>
<dbReference type="InterPro" id="IPR013549">
    <property type="entry name" value="DUF1731"/>
</dbReference>
<dbReference type="SUPFAM" id="SSF51735">
    <property type="entry name" value="NAD(P)-binding Rossmann-fold domains"/>
    <property type="match status" value="1"/>
</dbReference>
<proteinExistence type="inferred from homology"/>
<keyword evidence="5" id="KW-1185">Reference proteome</keyword>
<gene>
    <name evidence="4" type="ORF">Pla163_01870</name>
</gene>
<dbReference type="EMBL" id="CP036290">
    <property type="protein sequence ID" value="QDU83091.1"/>
    <property type="molecule type" value="Genomic_DNA"/>
</dbReference>
<dbReference type="Pfam" id="PF08338">
    <property type="entry name" value="DUF1731"/>
    <property type="match status" value="1"/>
</dbReference>
<dbReference type="RefSeq" id="WP_145182176.1">
    <property type="nucleotide sequence ID" value="NZ_CP036290.1"/>
</dbReference>
<feature type="domain" description="NAD-dependent epimerase/dehydratase" evidence="2">
    <location>
        <begin position="3"/>
        <end position="225"/>
    </location>
</feature>
<name>A0A518CV57_9BACT</name>
<evidence type="ECO:0000313" key="5">
    <source>
        <dbReference type="Proteomes" id="UP000319342"/>
    </source>
</evidence>
<sequence length="317" mass="34770">MKIIIPGGSGQVGTLLARAFTDRGHDVVVIGRRPAPAPWRTVQWDAATHGDWAAEFDGADLVVNLAGRSVNCRYTPENRRLIMDSRVVTTRLVGEAIAAAAAPPPLWLQASTATIYAHRYDAPNDEATGIIGGDEPGAPDTWNFSIDVARAWERELDAADTPRTRKVALRSAMTMSPDAGGIFATLLTLVRRGLGGTCGDGRQYVSWIHETDFVRAIDWIVEHEDIVGPINLAAPEPLPNAAFMRELRRAWGAPIGLPATAWMLEIGAVFMRTETELILKSRRVVPGLLVEQGFEFRYPTWPEAAKELCARWRLRAG</sequence>
<dbReference type="Gene3D" id="3.40.50.720">
    <property type="entry name" value="NAD(P)-binding Rossmann-like Domain"/>
    <property type="match status" value="1"/>
</dbReference>
<feature type="domain" description="DUF1731" evidence="3">
    <location>
        <begin position="261"/>
        <end position="308"/>
    </location>
</feature>
<dbReference type="Proteomes" id="UP000319342">
    <property type="component" value="Chromosome"/>
</dbReference>
<evidence type="ECO:0000313" key="4">
    <source>
        <dbReference type="EMBL" id="QDU83091.1"/>
    </source>
</evidence>
<reference evidence="4 5" key="1">
    <citation type="submission" date="2019-02" db="EMBL/GenBank/DDBJ databases">
        <title>Deep-cultivation of Planctomycetes and their phenomic and genomic characterization uncovers novel biology.</title>
        <authorList>
            <person name="Wiegand S."/>
            <person name="Jogler M."/>
            <person name="Boedeker C."/>
            <person name="Pinto D."/>
            <person name="Vollmers J."/>
            <person name="Rivas-Marin E."/>
            <person name="Kohn T."/>
            <person name="Peeters S.H."/>
            <person name="Heuer A."/>
            <person name="Rast P."/>
            <person name="Oberbeckmann S."/>
            <person name="Bunk B."/>
            <person name="Jeske O."/>
            <person name="Meyerdierks A."/>
            <person name="Storesund J.E."/>
            <person name="Kallscheuer N."/>
            <person name="Luecker S."/>
            <person name="Lage O.M."/>
            <person name="Pohl T."/>
            <person name="Merkel B.J."/>
            <person name="Hornburger P."/>
            <person name="Mueller R.-W."/>
            <person name="Bruemmer F."/>
            <person name="Labrenz M."/>
            <person name="Spormann A.M."/>
            <person name="Op den Camp H."/>
            <person name="Overmann J."/>
            <person name="Amann R."/>
            <person name="Jetten M.S.M."/>
            <person name="Mascher T."/>
            <person name="Medema M.H."/>
            <person name="Devos D.P."/>
            <person name="Kaster A.-K."/>
            <person name="Ovreas L."/>
            <person name="Rohde M."/>
            <person name="Galperin M.Y."/>
            <person name="Jogler C."/>
        </authorList>
    </citation>
    <scope>NUCLEOTIDE SEQUENCE [LARGE SCALE GENOMIC DNA]</scope>
    <source>
        <strain evidence="4 5">Pla163</strain>
    </source>
</reference>
<comment type="similarity">
    <text evidence="1">Belongs to the NAD(P)-dependent epimerase/dehydratase family. SDR39U1 subfamily.</text>
</comment>